<dbReference type="SUPFAM" id="SSF56042">
    <property type="entry name" value="PurM C-terminal domain-like"/>
    <property type="match status" value="1"/>
</dbReference>
<dbReference type="InterPro" id="IPR010918">
    <property type="entry name" value="PurM-like_C_dom"/>
</dbReference>
<evidence type="ECO:0000313" key="6">
    <source>
        <dbReference type="Proteomes" id="UP000286806"/>
    </source>
</evidence>
<feature type="binding site" evidence="2">
    <location>
        <position position="213"/>
    </location>
    <ligand>
        <name>Mg(2+)</name>
        <dbReference type="ChEBI" id="CHEBI:18420"/>
        <label>5</label>
    </ligand>
</feature>
<comment type="pathway">
    <text evidence="2">Cofactor biosynthesis; thiamine diphosphate biosynthesis; thiamine diphosphate from thiamine phosphate: step 1/1.</text>
</comment>
<feature type="binding site" evidence="2">
    <location>
        <position position="46"/>
    </location>
    <ligand>
        <name>Mg(2+)</name>
        <dbReference type="ChEBI" id="CHEBI:18420"/>
        <label>2</label>
    </ligand>
</feature>
<dbReference type="EMBL" id="BGOW01000017">
    <property type="protein sequence ID" value="GBL46295.1"/>
    <property type="molecule type" value="Genomic_DNA"/>
</dbReference>
<dbReference type="InterPro" id="IPR036921">
    <property type="entry name" value="PurM-like_N_sf"/>
</dbReference>
<dbReference type="GO" id="GO:0009229">
    <property type="term" value="P:thiamine diphosphate biosynthetic process"/>
    <property type="evidence" value="ECO:0007669"/>
    <property type="project" value="UniProtKB-UniRule"/>
</dbReference>
<evidence type="ECO:0000259" key="4">
    <source>
        <dbReference type="Pfam" id="PF02769"/>
    </source>
</evidence>
<feature type="binding site" evidence="2">
    <location>
        <position position="74"/>
    </location>
    <ligand>
        <name>Mg(2+)</name>
        <dbReference type="ChEBI" id="CHEBI:18420"/>
        <label>3</label>
    </ligand>
</feature>
<dbReference type="NCBIfam" id="TIGR01379">
    <property type="entry name" value="thiL"/>
    <property type="match status" value="1"/>
</dbReference>
<keyword evidence="2" id="KW-0547">Nucleotide-binding</keyword>
<dbReference type="GO" id="GO:0005524">
    <property type="term" value="F:ATP binding"/>
    <property type="evidence" value="ECO:0007669"/>
    <property type="project" value="UniProtKB-UniRule"/>
</dbReference>
<dbReference type="Gene3D" id="3.30.1330.10">
    <property type="entry name" value="PurM-like, N-terminal domain"/>
    <property type="match status" value="1"/>
</dbReference>
<comment type="caution">
    <text evidence="5">The sequence shown here is derived from an EMBL/GenBank/DDBJ whole genome shotgun (WGS) entry which is preliminary data.</text>
</comment>
<keyword evidence="2" id="KW-0479">Metal-binding</keyword>
<comment type="miscellaneous">
    <text evidence="2">Reaction mechanism of ThiL seems to utilize a direct, inline transfer of the gamma-phosphate of ATP to TMP rather than a phosphorylated enzyme intermediate.</text>
</comment>
<evidence type="ECO:0000259" key="3">
    <source>
        <dbReference type="Pfam" id="PF00586"/>
    </source>
</evidence>
<dbReference type="InterPro" id="IPR006283">
    <property type="entry name" value="ThiL-like"/>
</dbReference>
<feature type="binding site" evidence="2">
    <location>
        <position position="210"/>
    </location>
    <ligand>
        <name>Mg(2+)</name>
        <dbReference type="ChEBI" id="CHEBI:18420"/>
        <label>3</label>
    </ligand>
</feature>
<dbReference type="GO" id="GO:0009030">
    <property type="term" value="F:thiamine-phosphate kinase activity"/>
    <property type="evidence" value="ECO:0007669"/>
    <property type="project" value="UniProtKB-UniRule"/>
</dbReference>
<comment type="caution">
    <text evidence="2">Lacks conserved residue(s) required for the propagation of feature annotation.</text>
</comment>
<comment type="catalytic activity">
    <reaction evidence="2">
        <text>thiamine phosphate + ATP = thiamine diphosphate + ADP</text>
        <dbReference type="Rhea" id="RHEA:15913"/>
        <dbReference type="ChEBI" id="CHEBI:30616"/>
        <dbReference type="ChEBI" id="CHEBI:37575"/>
        <dbReference type="ChEBI" id="CHEBI:58937"/>
        <dbReference type="ChEBI" id="CHEBI:456216"/>
        <dbReference type="EC" id="2.7.4.16"/>
    </reaction>
</comment>
<organism evidence="5 6">
    <name type="scientific">Sulfuriferula multivorans</name>
    <dbReference type="NCBI Taxonomy" id="1559896"/>
    <lineage>
        <taxon>Bacteria</taxon>
        <taxon>Pseudomonadati</taxon>
        <taxon>Pseudomonadota</taxon>
        <taxon>Betaproteobacteria</taxon>
        <taxon>Nitrosomonadales</taxon>
        <taxon>Sulfuricellaceae</taxon>
        <taxon>Sulfuriferula</taxon>
    </lineage>
</organism>
<comment type="similarity">
    <text evidence="2">Belongs to the thiamine-monophosphate kinase family.</text>
</comment>
<feature type="binding site" evidence="2">
    <location>
        <position position="46"/>
    </location>
    <ligand>
        <name>Mg(2+)</name>
        <dbReference type="ChEBI" id="CHEBI:18420"/>
        <label>1</label>
    </ligand>
</feature>
<feature type="domain" description="PurM-like C-terminal" evidence="4">
    <location>
        <begin position="149"/>
        <end position="303"/>
    </location>
</feature>
<keyword evidence="2 5" id="KW-0418">Kinase</keyword>
<dbReference type="EC" id="2.7.4.16" evidence="2"/>
<feature type="binding site" evidence="2">
    <location>
        <position position="317"/>
    </location>
    <ligand>
        <name>substrate</name>
    </ligand>
</feature>
<sequence>MRFMPSEFDLIQRHFSRTAQNAVLGVGDDCALLQPGTGMQLAVSTDTLVADVHFFADADPQKLGWKCLAVNLSDLAAMGATPRWATLALTLPEVDDDWLAAFASGLYDCANQFGVSLVGGDTTHGALSLTLTIIGEVPPNQALRRDGARPGDEIWVSGTLGDAALALAALQGRVNLTDADLATLAARLHTPAPRIELGLALRGLASSAIDVSDGLLADLGHILSRSGVGAVVEYAHLPLGEILHDYTAHPAFDDCVLSGGDDYELCFTAPAAQHQALDQIAARLNLRLTAIGSILAEPGLIVRDAQGQPLDIRRTGYDHFAA</sequence>
<feature type="binding site" evidence="2">
    <location>
        <position position="212"/>
    </location>
    <ligand>
        <name>ATP</name>
        <dbReference type="ChEBI" id="CHEBI:30616"/>
    </ligand>
</feature>
<keyword evidence="6" id="KW-1185">Reference proteome</keyword>
<feature type="binding site" evidence="2">
    <location>
        <begin position="120"/>
        <end position="121"/>
    </location>
    <ligand>
        <name>ATP</name>
        <dbReference type="ChEBI" id="CHEBI:30616"/>
    </ligand>
</feature>
<feature type="binding site" evidence="2">
    <location>
        <position position="44"/>
    </location>
    <ligand>
        <name>Mg(2+)</name>
        <dbReference type="ChEBI" id="CHEBI:18420"/>
        <label>4</label>
    </ligand>
</feature>
<feature type="binding site" evidence="2">
    <location>
        <position position="29"/>
    </location>
    <ligand>
        <name>Mg(2+)</name>
        <dbReference type="ChEBI" id="CHEBI:18420"/>
        <label>3</label>
    </ligand>
</feature>
<dbReference type="SUPFAM" id="SSF55326">
    <property type="entry name" value="PurM N-terminal domain-like"/>
    <property type="match status" value="1"/>
</dbReference>
<feature type="binding site" evidence="2">
    <location>
        <position position="29"/>
    </location>
    <ligand>
        <name>Mg(2+)</name>
        <dbReference type="ChEBI" id="CHEBI:18420"/>
        <label>4</label>
    </ligand>
</feature>
<keyword evidence="2" id="KW-0808">Transferase</keyword>
<feature type="binding site" evidence="2">
    <location>
        <position position="74"/>
    </location>
    <ligand>
        <name>Mg(2+)</name>
        <dbReference type="ChEBI" id="CHEBI:18420"/>
        <label>2</label>
    </ligand>
</feature>
<feature type="binding site" evidence="2">
    <location>
        <position position="121"/>
    </location>
    <ligand>
        <name>Mg(2+)</name>
        <dbReference type="ChEBI" id="CHEBI:18420"/>
        <label>1</label>
    </ligand>
</feature>
<dbReference type="Pfam" id="PF02769">
    <property type="entry name" value="AIRS_C"/>
    <property type="match status" value="1"/>
</dbReference>
<dbReference type="Proteomes" id="UP000286806">
    <property type="component" value="Unassembled WGS sequence"/>
</dbReference>
<feature type="binding site" evidence="2">
    <location>
        <position position="45"/>
    </location>
    <ligand>
        <name>Mg(2+)</name>
        <dbReference type="ChEBI" id="CHEBI:18420"/>
        <label>1</label>
    </ligand>
</feature>
<dbReference type="GO" id="GO:0009228">
    <property type="term" value="P:thiamine biosynthetic process"/>
    <property type="evidence" value="ECO:0007669"/>
    <property type="project" value="UniProtKB-KW"/>
</dbReference>
<evidence type="ECO:0000256" key="1">
    <source>
        <dbReference type="ARBA" id="ARBA00022977"/>
    </source>
</evidence>
<feature type="binding site" evidence="2">
    <location>
        <position position="74"/>
    </location>
    <ligand>
        <name>Mg(2+)</name>
        <dbReference type="ChEBI" id="CHEBI:18420"/>
        <label>4</label>
    </ligand>
</feature>
<dbReference type="InterPro" id="IPR016188">
    <property type="entry name" value="PurM-like_N"/>
</dbReference>
<feature type="binding site" evidence="2">
    <location>
        <position position="145"/>
    </location>
    <ligand>
        <name>ATP</name>
        <dbReference type="ChEBI" id="CHEBI:30616"/>
    </ligand>
</feature>
<dbReference type="GO" id="GO:0000287">
    <property type="term" value="F:magnesium ion binding"/>
    <property type="evidence" value="ECO:0007669"/>
    <property type="project" value="UniProtKB-UniRule"/>
</dbReference>
<dbReference type="Gene3D" id="3.90.650.10">
    <property type="entry name" value="PurM-like C-terminal domain"/>
    <property type="match status" value="1"/>
</dbReference>
<keyword evidence="2" id="KW-0067">ATP-binding</keyword>
<dbReference type="HAMAP" id="MF_02128">
    <property type="entry name" value="TMP_kinase"/>
    <property type="match status" value="1"/>
</dbReference>
<feature type="binding site" evidence="2">
    <location>
        <position position="53"/>
    </location>
    <ligand>
        <name>substrate</name>
    </ligand>
</feature>
<dbReference type="CDD" id="cd02194">
    <property type="entry name" value="ThiL"/>
    <property type="match status" value="1"/>
</dbReference>
<feature type="binding site" evidence="2">
    <location>
        <position position="261"/>
    </location>
    <ligand>
        <name>substrate</name>
    </ligand>
</feature>
<dbReference type="Pfam" id="PF00586">
    <property type="entry name" value="AIRS"/>
    <property type="match status" value="1"/>
</dbReference>
<dbReference type="PANTHER" id="PTHR30270">
    <property type="entry name" value="THIAMINE-MONOPHOSPHATE KINASE"/>
    <property type="match status" value="1"/>
</dbReference>
<dbReference type="AlphaFoldDB" id="A0A401JF91"/>
<feature type="domain" description="PurM-like N-terminal" evidence="3">
    <location>
        <begin position="27"/>
        <end position="137"/>
    </location>
</feature>
<gene>
    <name evidence="2" type="primary">thiL</name>
    <name evidence="5" type="ORF">SFMTTN_2108</name>
</gene>
<evidence type="ECO:0000313" key="5">
    <source>
        <dbReference type="EMBL" id="GBL46295.1"/>
    </source>
</evidence>
<evidence type="ECO:0000256" key="2">
    <source>
        <dbReference type="HAMAP-Rule" id="MF_02128"/>
    </source>
</evidence>
<proteinExistence type="inferred from homology"/>
<dbReference type="PIRSF" id="PIRSF005303">
    <property type="entry name" value="Thiam_monoph_kin"/>
    <property type="match status" value="1"/>
</dbReference>
<keyword evidence="1 2" id="KW-0784">Thiamine biosynthesis</keyword>
<name>A0A401JF91_9PROT</name>
<comment type="function">
    <text evidence="2">Catalyzes the ATP-dependent phosphorylation of thiamine-monophosphate (TMP) to form thiamine-pyrophosphate (TPP), the active form of vitamin B1.</text>
</comment>
<dbReference type="PANTHER" id="PTHR30270:SF0">
    <property type="entry name" value="THIAMINE-MONOPHOSPHATE KINASE"/>
    <property type="match status" value="1"/>
</dbReference>
<accession>A0A401JF91</accession>
<dbReference type="UniPathway" id="UPA00060">
    <property type="reaction ID" value="UER00142"/>
</dbReference>
<protein>
    <recommendedName>
        <fullName evidence="2">Thiamine-monophosphate kinase</fullName>
        <shortName evidence="2">TMP kinase</shortName>
        <shortName evidence="2">Thiamine-phosphate kinase</shortName>
        <ecNumber evidence="2">2.7.4.16</ecNumber>
    </recommendedName>
</protein>
<keyword evidence="2" id="KW-0460">Magnesium</keyword>
<dbReference type="InterPro" id="IPR036676">
    <property type="entry name" value="PurM-like_C_sf"/>
</dbReference>
<reference evidence="5 6" key="1">
    <citation type="journal article" date="2019" name="Front. Microbiol.">
        <title>Genomes of Neutrophilic Sulfur-Oxidizing Chemolithoautotrophs Representing 9 Proteobacterial Species From 8 Genera.</title>
        <authorList>
            <person name="Watanabe T."/>
            <person name="Kojima H."/>
            <person name="Umezawa K."/>
            <person name="Hori C."/>
            <person name="Takasuka T.E."/>
            <person name="Kato Y."/>
            <person name="Fukui M."/>
        </authorList>
    </citation>
    <scope>NUCLEOTIDE SEQUENCE [LARGE SCALE GENOMIC DNA]</scope>
    <source>
        <strain evidence="5 6">TTN</strain>
    </source>
</reference>